<protein>
    <submittedName>
        <fullName evidence="1">Uncharacterized protein</fullName>
    </submittedName>
</protein>
<sequence length="80" mass="8634">MGFTKEEADLAEVQEARERLGAAGFERAGGVLPQGIAEAFVAAPVNCRTYWPSPYRVCGAIREKYDALGGPASFLTWPKS</sequence>
<name>A0A9D1S0E3_9CORY</name>
<proteinExistence type="predicted"/>
<accession>A0A9D1S0E3</accession>
<gene>
    <name evidence="1" type="ORF">H9867_05840</name>
</gene>
<dbReference type="AlphaFoldDB" id="A0A9D1S0E3"/>
<evidence type="ECO:0000313" key="2">
    <source>
        <dbReference type="Proteomes" id="UP000824189"/>
    </source>
</evidence>
<reference evidence="1" key="2">
    <citation type="submission" date="2021-04" db="EMBL/GenBank/DDBJ databases">
        <authorList>
            <person name="Gilroy R."/>
        </authorList>
    </citation>
    <scope>NUCLEOTIDE SEQUENCE</scope>
    <source>
        <strain evidence="1">4376</strain>
    </source>
</reference>
<feature type="non-terminal residue" evidence="1">
    <location>
        <position position="80"/>
    </location>
</feature>
<organism evidence="1 2">
    <name type="scientific">Candidatus Corynebacterium gallistercoris</name>
    <dbReference type="NCBI Taxonomy" id="2838530"/>
    <lineage>
        <taxon>Bacteria</taxon>
        <taxon>Bacillati</taxon>
        <taxon>Actinomycetota</taxon>
        <taxon>Actinomycetes</taxon>
        <taxon>Mycobacteriales</taxon>
        <taxon>Corynebacteriaceae</taxon>
        <taxon>Corynebacterium</taxon>
    </lineage>
</organism>
<reference evidence="1" key="1">
    <citation type="journal article" date="2021" name="PeerJ">
        <title>Extensive microbial diversity within the chicken gut microbiome revealed by metagenomics and culture.</title>
        <authorList>
            <person name="Gilroy R."/>
            <person name="Ravi A."/>
            <person name="Getino M."/>
            <person name="Pursley I."/>
            <person name="Horton D.L."/>
            <person name="Alikhan N.F."/>
            <person name="Baker D."/>
            <person name="Gharbi K."/>
            <person name="Hall N."/>
            <person name="Watson M."/>
            <person name="Adriaenssens E.M."/>
            <person name="Foster-Nyarko E."/>
            <person name="Jarju S."/>
            <person name="Secka A."/>
            <person name="Antonio M."/>
            <person name="Oren A."/>
            <person name="Chaudhuri R.R."/>
            <person name="La Ragione R."/>
            <person name="Hildebrand F."/>
            <person name="Pallen M.J."/>
        </authorList>
    </citation>
    <scope>NUCLEOTIDE SEQUENCE</scope>
    <source>
        <strain evidence="1">4376</strain>
    </source>
</reference>
<dbReference type="Proteomes" id="UP000824189">
    <property type="component" value="Unassembled WGS sequence"/>
</dbReference>
<evidence type="ECO:0000313" key="1">
    <source>
        <dbReference type="EMBL" id="HIW95992.1"/>
    </source>
</evidence>
<comment type="caution">
    <text evidence="1">The sequence shown here is derived from an EMBL/GenBank/DDBJ whole genome shotgun (WGS) entry which is preliminary data.</text>
</comment>
<dbReference type="EMBL" id="DXFZ01000071">
    <property type="protein sequence ID" value="HIW95992.1"/>
    <property type="molecule type" value="Genomic_DNA"/>
</dbReference>